<protein>
    <submittedName>
        <fullName evidence="1">Uncharacterized protein</fullName>
    </submittedName>
</protein>
<dbReference type="AlphaFoldDB" id="A0A6M3J0U5"/>
<name>A0A6M3J0U5_9ZZZZ</name>
<organism evidence="1">
    <name type="scientific">viral metagenome</name>
    <dbReference type="NCBI Taxonomy" id="1070528"/>
    <lineage>
        <taxon>unclassified sequences</taxon>
        <taxon>metagenomes</taxon>
        <taxon>organismal metagenomes</taxon>
    </lineage>
</organism>
<gene>
    <name evidence="1" type="ORF">MM415B00728_0030</name>
</gene>
<proteinExistence type="predicted"/>
<dbReference type="EMBL" id="MT141480">
    <property type="protein sequence ID" value="QJA62771.1"/>
    <property type="molecule type" value="Genomic_DNA"/>
</dbReference>
<accession>A0A6M3J0U5</accession>
<sequence length="133" mass="15940">MEWSAVEISLCQSIATRYWRRLKTPDFYWDQDLMMALPWVDIMEGSKRPKPMNTWPLWTTDDALAWVKTAGHQFVSCYYFRKPERYEVYFTYGEWGRLVKTTEDSILTAMLRFIDNALKGEYDETEEKPEKKA</sequence>
<evidence type="ECO:0000313" key="1">
    <source>
        <dbReference type="EMBL" id="QJA62771.1"/>
    </source>
</evidence>
<reference evidence="1" key="1">
    <citation type="submission" date="2020-03" db="EMBL/GenBank/DDBJ databases">
        <title>The deep terrestrial virosphere.</title>
        <authorList>
            <person name="Holmfeldt K."/>
            <person name="Nilsson E."/>
            <person name="Simone D."/>
            <person name="Lopez-Fernandez M."/>
            <person name="Wu X."/>
            <person name="de Brujin I."/>
            <person name="Lundin D."/>
            <person name="Andersson A."/>
            <person name="Bertilsson S."/>
            <person name="Dopson M."/>
        </authorList>
    </citation>
    <scope>NUCLEOTIDE SEQUENCE</scope>
    <source>
        <strain evidence="1">MM415B00728</strain>
    </source>
</reference>